<feature type="domain" description="UspA" evidence="2">
    <location>
        <begin position="147"/>
        <end position="271"/>
    </location>
</feature>
<dbReference type="InterPro" id="IPR014729">
    <property type="entry name" value="Rossmann-like_a/b/a_fold"/>
</dbReference>
<dbReference type="SUPFAM" id="SSF52402">
    <property type="entry name" value="Adenine nucleotide alpha hydrolases-like"/>
    <property type="match status" value="2"/>
</dbReference>
<comment type="caution">
    <text evidence="3">The sequence shown here is derived from an EMBL/GenBank/DDBJ whole genome shotgun (WGS) entry which is preliminary data.</text>
</comment>
<dbReference type="PANTHER" id="PTHR46553:SF3">
    <property type="entry name" value="ADENINE NUCLEOTIDE ALPHA HYDROLASES-LIKE SUPERFAMILY PROTEIN"/>
    <property type="match status" value="1"/>
</dbReference>
<name>A0A4U3LZ91_9ACTN</name>
<comment type="similarity">
    <text evidence="1">Belongs to the universal stress protein A family.</text>
</comment>
<organism evidence="3 4">
    <name type="scientific">Herbidospora galbida</name>
    <dbReference type="NCBI Taxonomy" id="2575442"/>
    <lineage>
        <taxon>Bacteria</taxon>
        <taxon>Bacillati</taxon>
        <taxon>Actinomycetota</taxon>
        <taxon>Actinomycetes</taxon>
        <taxon>Streptosporangiales</taxon>
        <taxon>Streptosporangiaceae</taxon>
        <taxon>Herbidospora</taxon>
    </lineage>
</organism>
<dbReference type="Pfam" id="PF00582">
    <property type="entry name" value="Usp"/>
    <property type="match status" value="2"/>
</dbReference>
<dbReference type="AlphaFoldDB" id="A0A4U3LZ91"/>
<dbReference type="Gene3D" id="3.40.50.620">
    <property type="entry name" value="HUPs"/>
    <property type="match status" value="2"/>
</dbReference>
<sequence>MIVVGVDGLRPGLLAVEWAAREAVVREVPLRLVSVVPAWCLEDGPTGAIAEIGAWMRKGGETALLEAAAAAMRAAGKVAVETALVGGDPRQELIEASAEADLLVVGDSGMGTLRGLLIGSVALGVAGHAHCDVVVVRASAAAPDAEVVVGVDGSAAQADVLDFAFREAAARGADLRAVLAWSWRDLLGGGPEASRQALAKALAEGRERHPDVHPSMEIVEGSPVDVLRQAAAGAGLLVVGSRGRGLLTGMILGSVSQALLHVAPCPVVVVRAR</sequence>
<dbReference type="InterPro" id="IPR006016">
    <property type="entry name" value="UspA"/>
</dbReference>
<evidence type="ECO:0000259" key="2">
    <source>
        <dbReference type="Pfam" id="PF00582"/>
    </source>
</evidence>
<proteinExistence type="inferred from homology"/>
<dbReference type="Proteomes" id="UP000308705">
    <property type="component" value="Unassembled WGS sequence"/>
</dbReference>
<dbReference type="InterPro" id="IPR006015">
    <property type="entry name" value="Universal_stress_UspA"/>
</dbReference>
<dbReference type="EMBL" id="SZQA01000047">
    <property type="protein sequence ID" value="TKK81172.1"/>
    <property type="molecule type" value="Genomic_DNA"/>
</dbReference>
<keyword evidence="4" id="KW-1185">Reference proteome</keyword>
<accession>A0A4U3LZ91</accession>
<feature type="domain" description="UspA" evidence="2">
    <location>
        <begin position="2"/>
        <end position="137"/>
    </location>
</feature>
<protein>
    <submittedName>
        <fullName evidence="3">Universal stress protein</fullName>
    </submittedName>
</protein>
<dbReference type="OrthoDB" id="9816117at2"/>
<evidence type="ECO:0000313" key="4">
    <source>
        <dbReference type="Proteomes" id="UP000308705"/>
    </source>
</evidence>
<dbReference type="PRINTS" id="PR01438">
    <property type="entry name" value="UNVRSLSTRESS"/>
</dbReference>
<gene>
    <name evidence="3" type="ORF">FDA94_33945</name>
</gene>
<evidence type="ECO:0000256" key="1">
    <source>
        <dbReference type="ARBA" id="ARBA00008791"/>
    </source>
</evidence>
<reference evidence="3 4" key="1">
    <citation type="submission" date="2019-04" db="EMBL/GenBank/DDBJ databases">
        <title>Herbidospora sp. NEAU-GS14.nov., a novel actinomycete isolated from soil.</title>
        <authorList>
            <person name="Han L."/>
        </authorList>
    </citation>
    <scope>NUCLEOTIDE SEQUENCE [LARGE SCALE GENOMIC DNA]</scope>
    <source>
        <strain evidence="3 4">NEAU-GS14</strain>
    </source>
</reference>
<evidence type="ECO:0000313" key="3">
    <source>
        <dbReference type="EMBL" id="TKK81172.1"/>
    </source>
</evidence>
<dbReference type="PANTHER" id="PTHR46553">
    <property type="entry name" value="ADENINE NUCLEOTIDE ALPHA HYDROLASES-LIKE SUPERFAMILY PROTEIN"/>
    <property type="match status" value="1"/>
</dbReference>